<accession>A0A015IPQ0</accession>
<dbReference type="EMBL" id="JEMT01027788">
    <property type="protein sequence ID" value="EXX56220.1"/>
    <property type="molecule type" value="Genomic_DNA"/>
</dbReference>
<reference evidence="1 2" key="1">
    <citation type="submission" date="2014-02" db="EMBL/GenBank/DDBJ databases">
        <title>Single nucleus genome sequencing reveals high similarity among nuclei of an endomycorrhizal fungus.</title>
        <authorList>
            <person name="Lin K."/>
            <person name="Geurts R."/>
            <person name="Zhang Z."/>
            <person name="Limpens E."/>
            <person name="Saunders D.G."/>
            <person name="Mu D."/>
            <person name="Pang E."/>
            <person name="Cao H."/>
            <person name="Cha H."/>
            <person name="Lin T."/>
            <person name="Zhou Q."/>
            <person name="Shang Y."/>
            <person name="Li Y."/>
            <person name="Ivanov S."/>
            <person name="Sharma T."/>
            <person name="Velzen R.V."/>
            <person name="Ruijter N.D."/>
            <person name="Aanen D.K."/>
            <person name="Win J."/>
            <person name="Kamoun S."/>
            <person name="Bisseling T."/>
            <person name="Huang S."/>
        </authorList>
    </citation>
    <scope>NUCLEOTIDE SEQUENCE [LARGE SCALE GENOMIC DNA]</scope>
    <source>
        <strain evidence="2">DAOM197198w</strain>
    </source>
</reference>
<dbReference type="AlphaFoldDB" id="A0A015IPQ0"/>
<name>A0A015IPQ0_RHIIW</name>
<sequence length="63" mass="7366">MIIDEQDDDTNQFHKLENNKIIAILKVPINSSDNIDEYKKFMKIVQNSILEDSMLKQEDIIEG</sequence>
<protein>
    <submittedName>
        <fullName evidence="1">Uncharacterized protein</fullName>
    </submittedName>
</protein>
<organism evidence="1 2">
    <name type="scientific">Rhizophagus irregularis (strain DAOM 197198w)</name>
    <name type="common">Glomus intraradices</name>
    <dbReference type="NCBI Taxonomy" id="1432141"/>
    <lineage>
        <taxon>Eukaryota</taxon>
        <taxon>Fungi</taxon>
        <taxon>Fungi incertae sedis</taxon>
        <taxon>Mucoromycota</taxon>
        <taxon>Glomeromycotina</taxon>
        <taxon>Glomeromycetes</taxon>
        <taxon>Glomerales</taxon>
        <taxon>Glomeraceae</taxon>
        <taxon>Rhizophagus</taxon>
    </lineage>
</organism>
<evidence type="ECO:0000313" key="1">
    <source>
        <dbReference type="EMBL" id="EXX56220.1"/>
    </source>
</evidence>
<evidence type="ECO:0000313" key="2">
    <source>
        <dbReference type="Proteomes" id="UP000022910"/>
    </source>
</evidence>
<dbReference type="HOGENOM" id="CLU_2887003_0_0_1"/>
<proteinExistence type="predicted"/>
<keyword evidence="2" id="KW-1185">Reference proteome</keyword>
<gene>
    <name evidence="1" type="ORF">RirG_218190</name>
</gene>
<comment type="caution">
    <text evidence="1">The sequence shown here is derived from an EMBL/GenBank/DDBJ whole genome shotgun (WGS) entry which is preliminary data.</text>
</comment>
<dbReference type="Proteomes" id="UP000022910">
    <property type="component" value="Unassembled WGS sequence"/>
</dbReference>